<dbReference type="Pfam" id="PF02775">
    <property type="entry name" value="TPP_enzyme_C"/>
    <property type="match status" value="1"/>
</dbReference>
<dbReference type="SUPFAM" id="SSF52518">
    <property type="entry name" value="Thiamin diphosphate-binding fold (THDP-binding)"/>
    <property type="match status" value="1"/>
</dbReference>
<dbReference type="PROSITE" id="PS00187">
    <property type="entry name" value="TPP_ENZYMES"/>
    <property type="match status" value="1"/>
</dbReference>
<comment type="caution">
    <text evidence="5">The sequence shown here is derived from an EMBL/GenBank/DDBJ whole genome shotgun (WGS) entry which is preliminary data.</text>
</comment>
<accession>A0A354YXJ9</accession>
<feature type="domain" description="Thiamine pyrophosphate enzyme TPP-binding" evidence="4">
    <location>
        <begin position="1"/>
        <end position="145"/>
    </location>
</feature>
<keyword evidence="5" id="KW-0808">Transferase</keyword>
<protein>
    <submittedName>
        <fullName evidence="5">Acetolactate synthase large subunit</fullName>
        <ecNumber evidence="5">2.2.1.6</ecNumber>
    </submittedName>
</protein>
<evidence type="ECO:0000256" key="2">
    <source>
        <dbReference type="ARBA" id="ARBA00007812"/>
    </source>
</evidence>
<dbReference type="PANTHER" id="PTHR18968">
    <property type="entry name" value="THIAMINE PYROPHOSPHATE ENZYMES"/>
    <property type="match status" value="1"/>
</dbReference>
<proteinExistence type="inferred from homology"/>
<sequence length="170" mass="18878">QMWAAQYYQYKHPRSFLSSGGLGTMGYGFPAAIGAKIACPELPVIDIAGDGSIQMNIQELGTAVQYRLPIIICILNNHFLGMVRQWQGLFYGGRYSFTDMSHQPDFVKIAEAYGAVGRRIKEASQVREALEEALKVKDRPVVLDFWVEREADVYPMVPPGGSLMNMLGGD</sequence>
<evidence type="ECO:0000313" key="6">
    <source>
        <dbReference type="Proteomes" id="UP000263273"/>
    </source>
</evidence>
<evidence type="ECO:0000256" key="1">
    <source>
        <dbReference type="ARBA" id="ARBA00001964"/>
    </source>
</evidence>
<dbReference type="EMBL" id="DNZF01000181">
    <property type="protein sequence ID" value="HBK53934.1"/>
    <property type="molecule type" value="Genomic_DNA"/>
</dbReference>
<dbReference type="AlphaFoldDB" id="A0A354YXJ9"/>
<dbReference type="InterPro" id="IPR029061">
    <property type="entry name" value="THDP-binding"/>
</dbReference>
<evidence type="ECO:0000313" key="5">
    <source>
        <dbReference type="EMBL" id="HBK53934.1"/>
    </source>
</evidence>
<dbReference type="Proteomes" id="UP000263273">
    <property type="component" value="Unassembled WGS sequence"/>
</dbReference>
<name>A0A354YXJ9_9FIRM</name>
<organism evidence="5 6">
    <name type="scientific">Syntrophomonas wolfei</name>
    <dbReference type="NCBI Taxonomy" id="863"/>
    <lineage>
        <taxon>Bacteria</taxon>
        <taxon>Bacillati</taxon>
        <taxon>Bacillota</taxon>
        <taxon>Clostridia</taxon>
        <taxon>Eubacteriales</taxon>
        <taxon>Syntrophomonadaceae</taxon>
        <taxon>Syntrophomonas</taxon>
    </lineage>
</organism>
<dbReference type="EC" id="2.2.1.6" evidence="5"/>
<gene>
    <name evidence="5" type="ORF">DDZ44_08370</name>
</gene>
<evidence type="ECO:0000259" key="4">
    <source>
        <dbReference type="Pfam" id="PF02775"/>
    </source>
</evidence>
<dbReference type="STRING" id="378794.GCA_001570625_01015"/>
<dbReference type="InterPro" id="IPR000399">
    <property type="entry name" value="TPP-bd_CS"/>
</dbReference>
<reference evidence="5 6" key="1">
    <citation type="journal article" date="2018" name="Nat. Biotechnol.">
        <title>A standardized bacterial taxonomy based on genome phylogeny substantially revises the tree of life.</title>
        <authorList>
            <person name="Parks D.H."/>
            <person name="Chuvochina M."/>
            <person name="Waite D.W."/>
            <person name="Rinke C."/>
            <person name="Skarshewski A."/>
            <person name="Chaumeil P.A."/>
            <person name="Hugenholtz P."/>
        </authorList>
    </citation>
    <scope>NUCLEOTIDE SEQUENCE [LARGE SCALE GENOMIC DNA]</scope>
    <source>
        <strain evidence="5">UBA10948</strain>
    </source>
</reference>
<dbReference type="GO" id="GO:0009097">
    <property type="term" value="P:isoleucine biosynthetic process"/>
    <property type="evidence" value="ECO:0007669"/>
    <property type="project" value="TreeGrafter"/>
</dbReference>
<feature type="non-terminal residue" evidence="5">
    <location>
        <position position="1"/>
    </location>
</feature>
<dbReference type="GO" id="GO:0050660">
    <property type="term" value="F:flavin adenine dinucleotide binding"/>
    <property type="evidence" value="ECO:0007669"/>
    <property type="project" value="TreeGrafter"/>
</dbReference>
<dbReference type="GO" id="GO:0000287">
    <property type="term" value="F:magnesium ion binding"/>
    <property type="evidence" value="ECO:0007669"/>
    <property type="project" value="InterPro"/>
</dbReference>
<comment type="similarity">
    <text evidence="2">Belongs to the TPP enzyme family.</text>
</comment>
<dbReference type="GO" id="GO:0030976">
    <property type="term" value="F:thiamine pyrophosphate binding"/>
    <property type="evidence" value="ECO:0007669"/>
    <property type="project" value="InterPro"/>
</dbReference>
<dbReference type="Gene3D" id="3.40.50.970">
    <property type="match status" value="1"/>
</dbReference>
<evidence type="ECO:0000256" key="3">
    <source>
        <dbReference type="ARBA" id="ARBA00023052"/>
    </source>
</evidence>
<dbReference type="InterPro" id="IPR011766">
    <property type="entry name" value="TPP_enzyme_TPP-bd"/>
</dbReference>
<dbReference type="PANTHER" id="PTHR18968:SF13">
    <property type="entry name" value="ACETOLACTATE SYNTHASE CATALYTIC SUBUNIT, MITOCHONDRIAL"/>
    <property type="match status" value="1"/>
</dbReference>
<comment type="cofactor">
    <cofactor evidence="1">
        <name>thiamine diphosphate</name>
        <dbReference type="ChEBI" id="CHEBI:58937"/>
    </cofactor>
</comment>
<dbReference type="InterPro" id="IPR039368">
    <property type="entry name" value="AHAS_TPP"/>
</dbReference>
<dbReference type="CDD" id="cd02015">
    <property type="entry name" value="TPP_AHAS"/>
    <property type="match status" value="1"/>
</dbReference>
<dbReference type="GO" id="GO:0005948">
    <property type="term" value="C:acetolactate synthase complex"/>
    <property type="evidence" value="ECO:0007669"/>
    <property type="project" value="TreeGrafter"/>
</dbReference>
<dbReference type="InterPro" id="IPR045229">
    <property type="entry name" value="TPP_enz"/>
</dbReference>
<dbReference type="GO" id="GO:0003984">
    <property type="term" value="F:acetolactate synthase activity"/>
    <property type="evidence" value="ECO:0007669"/>
    <property type="project" value="UniProtKB-EC"/>
</dbReference>
<keyword evidence="3" id="KW-0786">Thiamine pyrophosphate</keyword>
<dbReference type="GO" id="GO:0009099">
    <property type="term" value="P:L-valine biosynthetic process"/>
    <property type="evidence" value="ECO:0007669"/>
    <property type="project" value="TreeGrafter"/>
</dbReference>